<accession>A0A6J6TWY7</accession>
<dbReference type="EMBL" id="CAEZYF010000048">
    <property type="protein sequence ID" value="CAB4751515.1"/>
    <property type="molecule type" value="Genomic_DNA"/>
</dbReference>
<evidence type="ECO:0000259" key="1">
    <source>
        <dbReference type="Pfam" id="PF07603"/>
    </source>
</evidence>
<name>A0A6J6TWY7_9ZZZZ</name>
<sequence>MAAACSSGGDGGASSGRTKNAALPVPLALVNGTFTAGAGGWVGSGYTLGDGCFGAGVSTPSLGKWAPNSLTFSFTSQAVTQKVVVAAPGLVTFSVTVYDGGMASPFQVLLQDSNETATAGQAATGWAFTPAKAVSVSVTTTVVNEPVTITLSGVSANYWGNCYGVQMTNASLVSTATAVATAATVSATTAPATTAPAASGRLALVNGTFTAGAGGWVGTGYTLGDGCAAAGVSTPSLGKWAPNSLTFSFTSQAVTQKVVVAAPGLVTFSVTVSDGSMASPFQVVLQDSNETATKGQTTPSGYATPSVVSVAVTTTVVNEPVTITLSGVSANFWGNCYGVQMTNASLAAGASTTIPSTTIPATTTIPTTTTILTPTVSSSTSTTTAPAAPVVYTAKVGDVGPSGGPVFFVDLTAPVGSQYMEAAPSNWSGGLSDPALSWVAASAAANAYRGSGATTWHLPTKDELNKLCLYARNVTTGTICSAAAGTKRAGFPSGFYWSSTDSSVAANAWATWLDLGLSSGTSKLGSLLVRPVRFFNPSAPPVTTTTIIITTSTASTTTTTTIAKPVVTTTTIAAPPTCAMGGVCKLNDVGPSGGIIISANLAAAAGSRYVESAPLSFATAYGAGANYATAVSNLAAYNVGGRTGWRLPTILELRQWEGAGKAGIPGVPYGTNPYWTSELLAGLTYIYWCYAYTDIQSVHQNTELINYWGFRTF</sequence>
<dbReference type="InterPro" id="IPR011460">
    <property type="entry name" value="Lcl_C"/>
</dbReference>
<evidence type="ECO:0000313" key="2">
    <source>
        <dbReference type="EMBL" id="CAB4751515.1"/>
    </source>
</evidence>
<dbReference type="Pfam" id="PF07603">
    <property type="entry name" value="Lcl_C"/>
    <property type="match status" value="1"/>
</dbReference>
<dbReference type="AlphaFoldDB" id="A0A6J6TWY7"/>
<feature type="domain" description="Lcl C-terminal" evidence="1">
    <location>
        <begin position="434"/>
        <end position="533"/>
    </location>
</feature>
<organism evidence="2">
    <name type="scientific">freshwater metagenome</name>
    <dbReference type="NCBI Taxonomy" id="449393"/>
    <lineage>
        <taxon>unclassified sequences</taxon>
        <taxon>metagenomes</taxon>
        <taxon>ecological metagenomes</taxon>
    </lineage>
</organism>
<proteinExistence type="predicted"/>
<gene>
    <name evidence="2" type="ORF">UFOPK2656_03567</name>
</gene>
<protein>
    <submittedName>
        <fullName evidence="2">Unannotated protein</fullName>
    </submittedName>
</protein>
<reference evidence="2" key="1">
    <citation type="submission" date="2020-05" db="EMBL/GenBank/DDBJ databases">
        <authorList>
            <person name="Chiriac C."/>
            <person name="Salcher M."/>
            <person name="Ghai R."/>
            <person name="Kavagutti S V."/>
        </authorList>
    </citation>
    <scope>NUCLEOTIDE SEQUENCE</scope>
</reference>